<proteinExistence type="predicted"/>
<keyword evidence="2" id="KW-1185">Reference proteome</keyword>
<protein>
    <submittedName>
        <fullName evidence="1">Uncharacterized protein</fullName>
    </submittedName>
</protein>
<dbReference type="Proteomes" id="UP000006882">
    <property type="component" value="Chromosome G3"/>
</dbReference>
<evidence type="ECO:0000313" key="2">
    <source>
        <dbReference type="Proteomes" id="UP000006882"/>
    </source>
</evidence>
<gene>
    <name evidence="1" type="ORF">PRUPE_3G045900</name>
</gene>
<accession>A0A251PYG2</accession>
<dbReference type="EMBL" id="CM007653">
    <property type="protein sequence ID" value="ONI15495.1"/>
    <property type="molecule type" value="Genomic_DNA"/>
</dbReference>
<sequence>MWSSENPGFLRTLRTESGPSRLSNCTLLEAERASFGDNPHEFIRHETVKENTFSCSLSFPETNDDFDEYELKKIGSF</sequence>
<evidence type="ECO:0000313" key="1">
    <source>
        <dbReference type="EMBL" id="ONI15495.1"/>
    </source>
</evidence>
<dbReference type="AlphaFoldDB" id="A0A251PYG2"/>
<name>A0A251PYG2_PRUPE</name>
<reference evidence="1 2" key="1">
    <citation type="journal article" date="2013" name="Nat. Genet.">
        <title>The high-quality draft genome of peach (Prunus persica) identifies unique patterns of genetic diversity, domestication and genome evolution.</title>
        <authorList>
            <consortium name="International Peach Genome Initiative"/>
            <person name="Verde I."/>
            <person name="Abbott A.G."/>
            <person name="Scalabrin S."/>
            <person name="Jung S."/>
            <person name="Shu S."/>
            <person name="Marroni F."/>
            <person name="Zhebentyayeva T."/>
            <person name="Dettori M.T."/>
            <person name="Grimwood J."/>
            <person name="Cattonaro F."/>
            <person name="Zuccolo A."/>
            <person name="Rossini L."/>
            <person name="Jenkins J."/>
            <person name="Vendramin E."/>
            <person name="Meisel L.A."/>
            <person name="Decroocq V."/>
            <person name="Sosinski B."/>
            <person name="Prochnik S."/>
            <person name="Mitros T."/>
            <person name="Policriti A."/>
            <person name="Cipriani G."/>
            <person name="Dondini L."/>
            <person name="Ficklin S."/>
            <person name="Goodstein D.M."/>
            <person name="Xuan P."/>
            <person name="Del Fabbro C."/>
            <person name="Aramini V."/>
            <person name="Copetti D."/>
            <person name="Gonzalez S."/>
            <person name="Horner D.S."/>
            <person name="Falchi R."/>
            <person name="Lucas S."/>
            <person name="Mica E."/>
            <person name="Maldonado J."/>
            <person name="Lazzari B."/>
            <person name="Bielenberg D."/>
            <person name="Pirona R."/>
            <person name="Miculan M."/>
            <person name="Barakat A."/>
            <person name="Testolin R."/>
            <person name="Stella A."/>
            <person name="Tartarini S."/>
            <person name="Tonutti P."/>
            <person name="Arus P."/>
            <person name="Orellana A."/>
            <person name="Wells C."/>
            <person name="Main D."/>
            <person name="Vizzotto G."/>
            <person name="Silva H."/>
            <person name="Salamini F."/>
            <person name="Schmutz J."/>
            <person name="Morgante M."/>
            <person name="Rokhsar D.S."/>
        </authorList>
    </citation>
    <scope>NUCLEOTIDE SEQUENCE [LARGE SCALE GENOMIC DNA]</scope>
    <source>
        <strain evidence="2">cv. Nemared</strain>
    </source>
</reference>
<dbReference type="Gramene" id="ONI15495">
    <property type="protein sequence ID" value="ONI15495"/>
    <property type="gene ID" value="PRUPE_3G045900"/>
</dbReference>
<organism evidence="1 2">
    <name type="scientific">Prunus persica</name>
    <name type="common">Peach</name>
    <name type="synonym">Amygdalus persica</name>
    <dbReference type="NCBI Taxonomy" id="3760"/>
    <lineage>
        <taxon>Eukaryota</taxon>
        <taxon>Viridiplantae</taxon>
        <taxon>Streptophyta</taxon>
        <taxon>Embryophyta</taxon>
        <taxon>Tracheophyta</taxon>
        <taxon>Spermatophyta</taxon>
        <taxon>Magnoliopsida</taxon>
        <taxon>eudicotyledons</taxon>
        <taxon>Gunneridae</taxon>
        <taxon>Pentapetalae</taxon>
        <taxon>rosids</taxon>
        <taxon>fabids</taxon>
        <taxon>Rosales</taxon>
        <taxon>Rosaceae</taxon>
        <taxon>Amygdaloideae</taxon>
        <taxon>Amygdaleae</taxon>
        <taxon>Prunus</taxon>
    </lineage>
</organism>